<dbReference type="Proteomes" id="UP000237968">
    <property type="component" value="Unassembled WGS sequence"/>
</dbReference>
<evidence type="ECO:0000313" key="2">
    <source>
        <dbReference type="Proteomes" id="UP000237968"/>
    </source>
</evidence>
<keyword evidence="2" id="KW-1185">Reference proteome</keyword>
<organism evidence="1 2">
    <name type="scientific">Enhygromyxa salina</name>
    <dbReference type="NCBI Taxonomy" id="215803"/>
    <lineage>
        <taxon>Bacteria</taxon>
        <taxon>Pseudomonadati</taxon>
        <taxon>Myxococcota</taxon>
        <taxon>Polyangia</taxon>
        <taxon>Nannocystales</taxon>
        <taxon>Nannocystaceae</taxon>
        <taxon>Enhygromyxa</taxon>
    </lineage>
</organism>
<proteinExistence type="predicted"/>
<accession>A0A2S9YGA7</accession>
<sequence length="314" mass="33474">MFALDTLLLTSALALTQVESAPCPAFPADPAELIPTGASAVLGVDVDALAQTSTGKALLPALRADLQLAELLEILDDCEISLERTYALTLARDPGDGRLAIVQARGLGTDATLRCLARQLRARNEGLDPWRAEPGTCSTRLAVADGSRAWIINDYTIVWARGAFVAPTGARLEGLEPLALPATLADEFDRLDRSGHLWLAALLDDADRRALPGAWASNTQSLTAAVDLSEGLRAVVSLSAPDVATTATIRELVLATFAELADRLDSYGVEHQLRERARVGIVAGVVAAEIFIDERELRSIRAKIGQRIQGRGLL</sequence>
<reference evidence="1 2" key="1">
    <citation type="submission" date="2018-03" db="EMBL/GenBank/DDBJ databases">
        <title>Draft Genome Sequences of the Obligatory Marine Myxobacteria Enhygromyxa salina SWB005.</title>
        <authorList>
            <person name="Poehlein A."/>
            <person name="Moghaddam J.A."/>
            <person name="Harms H."/>
            <person name="Alanjari M."/>
            <person name="Koenig G.M."/>
            <person name="Daniel R."/>
            <person name="Schaeberle T.F."/>
        </authorList>
    </citation>
    <scope>NUCLEOTIDE SEQUENCE [LARGE SCALE GENOMIC DNA]</scope>
    <source>
        <strain evidence="1 2">SWB005</strain>
    </source>
</reference>
<protein>
    <submittedName>
        <fullName evidence="1">Uncharacterized protein</fullName>
    </submittedName>
</protein>
<evidence type="ECO:0000313" key="1">
    <source>
        <dbReference type="EMBL" id="PRQ04140.1"/>
    </source>
</evidence>
<gene>
    <name evidence="1" type="ORF">ENSA5_10500</name>
</gene>
<dbReference type="RefSeq" id="WP_106390480.1">
    <property type="nucleotide sequence ID" value="NZ_PVNK01000059.1"/>
</dbReference>
<dbReference type="OrthoDB" id="9822343at2"/>
<dbReference type="EMBL" id="PVNK01000059">
    <property type="protein sequence ID" value="PRQ04140.1"/>
    <property type="molecule type" value="Genomic_DNA"/>
</dbReference>
<dbReference type="AlphaFoldDB" id="A0A2S9YGA7"/>
<name>A0A2S9YGA7_9BACT</name>
<comment type="caution">
    <text evidence="1">The sequence shown here is derived from an EMBL/GenBank/DDBJ whole genome shotgun (WGS) entry which is preliminary data.</text>
</comment>